<dbReference type="SUPFAM" id="SSF52266">
    <property type="entry name" value="SGNH hydrolase"/>
    <property type="match status" value="1"/>
</dbReference>
<feature type="domain" description="SGNH hydrolase-type esterase" evidence="1">
    <location>
        <begin position="57"/>
        <end position="229"/>
    </location>
</feature>
<evidence type="ECO:0000313" key="3">
    <source>
        <dbReference type="Proteomes" id="UP000887222"/>
    </source>
</evidence>
<dbReference type="RefSeq" id="WP_220810485.1">
    <property type="nucleotide sequence ID" value="NZ_BPMK01000026.1"/>
</dbReference>
<name>A0ABQ4QA45_9BURK</name>
<evidence type="ECO:0000313" key="2">
    <source>
        <dbReference type="EMBL" id="GIZ54078.1"/>
    </source>
</evidence>
<dbReference type="GO" id="GO:0016787">
    <property type="term" value="F:hydrolase activity"/>
    <property type="evidence" value="ECO:0007669"/>
    <property type="project" value="UniProtKB-KW"/>
</dbReference>
<dbReference type="InterPro" id="IPR013830">
    <property type="entry name" value="SGNH_hydro"/>
</dbReference>
<sequence length="245" mass="25913">MWRPLLPELAAAPLLPLLLAQGRRVRRNTPRLPEAGGPRCGSVGLPGDMPPLTLLTVGESPVAGVGVSTHEEAITGQLALALSAALGRSVAWQACGKNGVTVAEALEQLPPMLPADPVDVAAIAFGVNDTTAFRRPAQWSADLEQMWEMVRMRCRPRLILLCGVPPVGRFPALPQPLRWVLGLKAEVLDGAAQALARRLPDTVHVPVALEPACHDLMAADGYHPSALGCARWAAVLADACAGRLR</sequence>
<dbReference type="Pfam" id="PF13472">
    <property type="entry name" value="Lipase_GDSL_2"/>
    <property type="match status" value="1"/>
</dbReference>
<accession>A0ABQ4QA45</accession>
<dbReference type="EMBL" id="BPMK01000026">
    <property type="protein sequence ID" value="GIZ54078.1"/>
    <property type="molecule type" value="Genomic_DNA"/>
</dbReference>
<proteinExistence type="predicted"/>
<evidence type="ECO:0000259" key="1">
    <source>
        <dbReference type="Pfam" id="PF13472"/>
    </source>
</evidence>
<dbReference type="InterPro" id="IPR036514">
    <property type="entry name" value="SGNH_hydro_sf"/>
</dbReference>
<reference evidence="2 3" key="1">
    <citation type="journal article" date="2022" name="Int. J. Syst. Evol. Microbiol.">
        <title>Noviherbaspirillum aridicola sp. nov., isolated from an arid soil in Pakistan.</title>
        <authorList>
            <person name="Khan I.U."/>
            <person name="Saqib M."/>
            <person name="Amin A."/>
            <person name="Hussain F."/>
            <person name="Li L."/>
            <person name="Liu Y.H."/>
            <person name="Fang B.Z."/>
            <person name="Ahmed I."/>
            <person name="Li W.J."/>
        </authorList>
    </citation>
    <scope>NUCLEOTIDE SEQUENCE [LARGE SCALE GENOMIC DNA]</scope>
    <source>
        <strain evidence="2 3">NCCP-691</strain>
    </source>
</reference>
<dbReference type="Proteomes" id="UP000887222">
    <property type="component" value="Unassembled WGS sequence"/>
</dbReference>
<organism evidence="2 3">
    <name type="scientific">Noviherbaspirillum aridicola</name>
    <dbReference type="NCBI Taxonomy" id="2849687"/>
    <lineage>
        <taxon>Bacteria</taxon>
        <taxon>Pseudomonadati</taxon>
        <taxon>Pseudomonadota</taxon>
        <taxon>Betaproteobacteria</taxon>
        <taxon>Burkholderiales</taxon>
        <taxon>Oxalobacteraceae</taxon>
        <taxon>Noviherbaspirillum</taxon>
    </lineage>
</organism>
<protein>
    <submittedName>
        <fullName evidence="2">SGNH hydrolase</fullName>
    </submittedName>
</protein>
<keyword evidence="2" id="KW-0378">Hydrolase</keyword>
<keyword evidence="3" id="KW-1185">Reference proteome</keyword>
<gene>
    <name evidence="2" type="ORF">NCCP691_40920</name>
</gene>
<comment type="caution">
    <text evidence="2">The sequence shown here is derived from an EMBL/GenBank/DDBJ whole genome shotgun (WGS) entry which is preliminary data.</text>
</comment>
<dbReference type="Gene3D" id="3.40.50.1110">
    <property type="entry name" value="SGNH hydrolase"/>
    <property type="match status" value="1"/>
</dbReference>
<dbReference type="CDD" id="cd01836">
    <property type="entry name" value="FeeA_FeeB_like"/>
    <property type="match status" value="1"/>
</dbReference>